<keyword evidence="11" id="KW-1185">Reference proteome</keyword>
<dbReference type="FunFam" id="1.10.8.60:FF:000001">
    <property type="entry name" value="ATP-dependent zinc metalloprotease FtsH"/>
    <property type="match status" value="1"/>
</dbReference>
<dbReference type="GO" id="GO:0005524">
    <property type="term" value="F:ATP binding"/>
    <property type="evidence" value="ECO:0007669"/>
    <property type="project" value="InterPro"/>
</dbReference>
<keyword evidence="6" id="KW-0809">Transit peptide</keyword>
<dbReference type="PROSITE" id="PS00674">
    <property type="entry name" value="AAA"/>
    <property type="match status" value="1"/>
</dbReference>
<evidence type="ECO:0000256" key="5">
    <source>
        <dbReference type="ARBA" id="ARBA00022801"/>
    </source>
</evidence>
<dbReference type="Pfam" id="PF17862">
    <property type="entry name" value="AAA_lid_3"/>
    <property type="match status" value="1"/>
</dbReference>
<comment type="similarity">
    <text evidence="3">In the N-terminal section; belongs to the AAA ATPase family.</text>
</comment>
<dbReference type="SUPFAM" id="SSF140990">
    <property type="entry name" value="FtsH protease domain-like"/>
    <property type="match status" value="1"/>
</dbReference>
<dbReference type="EMBL" id="JAXIOK010000008">
    <property type="protein sequence ID" value="KAK4763785.1"/>
    <property type="molecule type" value="Genomic_DNA"/>
</dbReference>
<evidence type="ECO:0000256" key="1">
    <source>
        <dbReference type="ARBA" id="ARBA00001947"/>
    </source>
</evidence>
<dbReference type="InterPro" id="IPR003960">
    <property type="entry name" value="ATPase_AAA_CS"/>
</dbReference>
<dbReference type="GO" id="GO:0006508">
    <property type="term" value="P:proteolysis"/>
    <property type="evidence" value="ECO:0007669"/>
    <property type="project" value="UniProtKB-KW"/>
</dbReference>
<dbReference type="InterPro" id="IPR003959">
    <property type="entry name" value="ATPase_AAA_core"/>
</dbReference>
<dbReference type="InterPro" id="IPR037219">
    <property type="entry name" value="Peptidase_M41-like"/>
</dbReference>
<dbReference type="GO" id="GO:0004222">
    <property type="term" value="F:metalloendopeptidase activity"/>
    <property type="evidence" value="ECO:0007669"/>
    <property type="project" value="InterPro"/>
</dbReference>
<keyword evidence="5" id="KW-0378">Hydrolase</keyword>
<dbReference type="Gene3D" id="1.20.58.760">
    <property type="entry name" value="Peptidase M41"/>
    <property type="match status" value="1"/>
</dbReference>
<evidence type="ECO:0000256" key="6">
    <source>
        <dbReference type="ARBA" id="ARBA00022946"/>
    </source>
</evidence>
<dbReference type="Gene3D" id="3.40.50.300">
    <property type="entry name" value="P-loop containing nucleotide triphosphate hydrolases"/>
    <property type="match status" value="2"/>
</dbReference>
<sequence>MSLVECLYRTYSGNERPTQPFSNLCGSLWSISLRSHLRRGSRSMDRMVSVSVYVHSSVLNVSRRFDCSGTFMRSNDHIQIKERRVLPASTRDGGRTGPNRWSWSWWRWWWEQLKPSQEFRVLIFEFGLLVILMRFLRPLAGPEAKAALPVTRLNVPYSEFLHRANTNQVEKVDINGPHMRFKLRSHAVKEDADSSDFQEAGTVVENIKPSQMIVYTTIRPPDIETNYEKMLENGVEFGIPDNQSDGYLNIALISLLHAALLVGLLHQSPVGFSARQSKDWKSRGSSISQVADLDEEAIVKFSDVAGVNEAKEELEEIVEFIRSPDRYTRVGARPPRGVLLIDAVAKSRDGKFSLVSNDEREQTLNQLLTEMDGFESDSAVIVLGATNRADVLDPALRRSGRFDRVVTVEPPDKNGREAILKVHVSRKGLPLGEDVALSYVASMTPGFTGAELANLVNEAALLAGRQNKAVVQKIDFVHAIERSIAGIEKKTVKLHGSDKAVVARHEAGHAVVGTAIANLLLGQAQVKKLSILPRSGGALGFTYTPPMKEDRYLLFTDELRGRLVTLLGGRAAEQVTYSGRISTGALDDIRRATDVAYKMVAEYGLSRIVGPVSLSALSDRRTNKPAGILASGIDQGRDEQQGSLTRLVQKEVRVLLQSAQKAAISIICANIDVLDGLGARLEGKLKLSLPSLSGEAFQFCSALTRVCISSENEKVEGEELREWLNSVSVPSELAVFIRGHEEGVLLN</sequence>
<evidence type="ECO:0000259" key="9">
    <source>
        <dbReference type="Pfam" id="PF17862"/>
    </source>
</evidence>
<comment type="similarity">
    <text evidence="2">In the C-terminal section; belongs to the peptidase M41 family.</text>
</comment>
<dbReference type="Pfam" id="PF01434">
    <property type="entry name" value="Peptidase_M41"/>
    <property type="match status" value="1"/>
</dbReference>
<comment type="cofactor">
    <cofactor evidence="1">
        <name>Zn(2+)</name>
        <dbReference type="ChEBI" id="CHEBI:29105"/>
    </cofactor>
</comment>
<proteinExistence type="inferred from homology"/>
<name>A0AAN7KAP7_9MYRT</name>
<evidence type="ECO:0000256" key="4">
    <source>
        <dbReference type="ARBA" id="ARBA00022670"/>
    </source>
</evidence>
<dbReference type="SUPFAM" id="SSF52540">
    <property type="entry name" value="P-loop containing nucleoside triphosphate hydrolases"/>
    <property type="match status" value="1"/>
</dbReference>
<dbReference type="InterPro" id="IPR000642">
    <property type="entry name" value="Peptidase_M41"/>
</dbReference>
<feature type="domain" description="AAA ATPase AAA+ lid" evidence="9">
    <location>
        <begin position="434"/>
        <end position="476"/>
    </location>
</feature>
<dbReference type="Gene3D" id="1.10.8.60">
    <property type="match status" value="1"/>
</dbReference>
<dbReference type="AlphaFoldDB" id="A0AAN7KAP7"/>
<dbReference type="PANTHER" id="PTHR23076:SF49">
    <property type="entry name" value="ATP-DEPENDENT ZINC METALLOPROTEASE FTSH 7, CHLOROPLASTIC"/>
    <property type="match status" value="1"/>
</dbReference>
<gene>
    <name evidence="10" type="ORF">SAY87_013223</name>
</gene>
<keyword evidence="4" id="KW-0645">Protease</keyword>
<dbReference type="InterPro" id="IPR027417">
    <property type="entry name" value="P-loop_NTPase"/>
</dbReference>
<evidence type="ECO:0000313" key="11">
    <source>
        <dbReference type="Proteomes" id="UP001345219"/>
    </source>
</evidence>
<feature type="domain" description="Peptidase M41" evidence="8">
    <location>
        <begin position="497"/>
        <end position="679"/>
    </location>
</feature>
<evidence type="ECO:0000256" key="3">
    <source>
        <dbReference type="ARBA" id="ARBA00010550"/>
    </source>
</evidence>
<dbReference type="Proteomes" id="UP001345219">
    <property type="component" value="Chromosome 11"/>
</dbReference>
<dbReference type="InterPro" id="IPR041569">
    <property type="entry name" value="AAA_lid_3"/>
</dbReference>
<dbReference type="Pfam" id="PF00004">
    <property type="entry name" value="AAA"/>
    <property type="match status" value="1"/>
</dbReference>
<evidence type="ECO:0000259" key="8">
    <source>
        <dbReference type="Pfam" id="PF01434"/>
    </source>
</evidence>
<dbReference type="GO" id="GO:0004176">
    <property type="term" value="F:ATP-dependent peptidase activity"/>
    <property type="evidence" value="ECO:0007669"/>
    <property type="project" value="InterPro"/>
</dbReference>
<evidence type="ECO:0000256" key="2">
    <source>
        <dbReference type="ARBA" id="ARBA00010044"/>
    </source>
</evidence>
<dbReference type="GO" id="GO:0016887">
    <property type="term" value="F:ATP hydrolysis activity"/>
    <property type="evidence" value="ECO:0007669"/>
    <property type="project" value="InterPro"/>
</dbReference>
<dbReference type="PANTHER" id="PTHR23076">
    <property type="entry name" value="METALLOPROTEASE M41 FTSH"/>
    <property type="match status" value="1"/>
</dbReference>
<feature type="domain" description="ATPase AAA-type core" evidence="7">
    <location>
        <begin position="306"/>
        <end position="409"/>
    </location>
</feature>
<organism evidence="10 11">
    <name type="scientific">Trapa incisa</name>
    <dbReference type="NCBI Taxonomy" id="236973"/>
    <lineage>
        <taxon>Eukaryota</taxon>
        <taxon>Viridiplantae</taxon>
        <taxon>Streptophyta</taxon>
        <taxon>Embryophyta</taxon>
        <taxon>Tracheophyta</taxon>
        <taxon>Spermatophyta</taxon>
        <taxon>Magnoliopsida</taxon>
        <taxon>eudicotyledons</taxon>
        <taxon>Gunneridae</taxon>
        <taxon>Pentapetalae</taxon>
        <taxon>rosids</taxon>
        <taxon>malvids</taxon>
        <taxon>Myrtales</taxon>
        <taxon>Lythraceae</taxon>
        <taxon>Trapa</taxon>
    </lineage>
</organism>
<evidence type="ECO:0000259" key="7">
    <source>
        <dbReference type="Pfam" id="PF00004"/>
    </source>
</evidence>
<reference evidence="10 11" key="1">
    <citation type="journal article" date="2023" name="Hortic Res">
        <title>Pangenome of water caltrop reveals structural variations and asymmetric subgenome divergence after allopolyploidization.</title>
        <authorList>
            <person name="Zhang X."/>
            <person name="Chen Y."/>
            <person name="Wang L."/>
            <person name="Yuan Y."/>
            <person name="Fang M."/>
            <person name="Shi L."/>
            <person name="Lu R."/>
            <person name="Comes H.P."/>
            <person name="Ma Y."/>
            <person name="Chen Y."/>
            <person name="Huang G."/>
            <person name="Zhou Y."/>
            <person name="Zheng Z."/>
            <person name="Qiu Y."/>
        </authorList>
    </citation>
    <scope>NUCLEOTIDE SEQUENCE [LARGE SCALE GENOMIC DNA]</scope>
    <source>
        <tissue evidence="10">Roots</tissue>
    </source>
</reference>
<protein>
    <submittedName>
        <fullName evidence="10">Uncharacterized protein</fullName>
    </submittedName>
</protein>
<dbReference type="GO" id="GO:0009535">
    <property type="term" value="C:chloroplast thylakoid membrane"/>
    <property type="evidence" value="ECO:0007669"/>
    <property type="project" value="TreeGrafter"/>
</dbReference>
<accession>A0AAN7KAP7</accession>
<evidence type="ECO:0000313" key="10">
    <source>
        <dbReference type="EMBL" id="KAK4763785.1"/>
    </source>
</evidence>
<comment type="caution">
    <text evidence="10">The sequence shown here is derived from an EMBL/GenBank/DDBJ whole genome shotgun (WGS) entry which is preliminary data.</text>
</comment>